<dbReference type="InterPro" id="IPR002918">
    <property type="entry name" value="Lipase_EstA/Esterase_EstB"/>
</dbReference>
<dbReference type="PANTHER" id="PTHR37574:SF1">
    <property type="entry name" value="LIPASE B"/>
    <property type="match status" value="1"/>
</dbReference>
<proteinExistence type="predicted"/>
<sequence>MPPATTTDRTPSPQGPACRPRRLVLPGVLALLLALGSLVLAAAPPASAATTPAAPQSQPAPRYPVGTALDGYLAEVLNPTSSPPGVDDWACRPTPTHPDPVILLPGTLYDVAETWQALGPILADHGYCVFGLNYGNDWLTTLTGGRVWAVGPIPRSAEQLAAFVQRVLAATGARQVDLVGWSQGGMMPRWYLRFDGGARFVHELVGLAPSNHGTTLDGLFALVDADQALGLPGPLTLAGCPACTEQQAGSPLLQQLNAGGDAQPGVREVVIETEDDEVVTPYTSAFLSGPGVTNITLQRQCPLDATDHLGIPYDPVALQDVLRALSGGSFADYQPVCSLSLPVLGGL</sequence>
<dbReference type="InterPro" id="IPR029058">
    <property type="entry name" value="AB_hydrolase_fold"/>
</dbReference>
<name>A0ABV6C4Q0_9ACTN</name>
<protein>
    <submittedName>
        <fullName evidence="2">Esterase/lipase family protein</fullName>
    </submittedName>
</protein>
<dbReference type="InterPro" id="IPR053228">
    <property type="entry name" value="Stereospecific_Lipase"/>
</dbReference>
<gene>
    <name evidence="2" type="ORF">ACFFRE_11060</name>
</gene>
<dbReference type="EMBL" id="JBHLYQ010000133">
    <property type="protein sequence ID" value="MFC0082670.1"/>
    <property type="molecule type" value="Genomic_DNA"/>
</dbReference>
<dbReference type="PANTHER" id="PTHR37574">
    <property type="entry name" value="LIPASE B"/>
    <property type="match status" value="1"/>
</dbReference>
<evidence type="ECO:0000313" key="3">
    <source>
        <dbReference type="Proteomes" id="UP001589788"/>
    </source>
</evidence>
<dbReference type="Proteomes" id="UP001589788">
    <property type="component" value="Unassembled WGS sequence"/>
</dbReference>
<dbReference type="Pfam" id="PF01674">
    <property type="entry name" value="Lipase_2"/>
    <property type="match status" value="1"/>
</dbReference>
<dbReference type="SUPFAM" id="SSF53474">
    <property type="entry name" value="alpha/beta-Hydrolases"/>
    <property type="match status" value="1"/>
</dbReference>
<evidence type="ECO:0000313" key="2">
    <source>
        <dbReference type="EMBL" id="MFC0082670.1"/>
    </source>
</evidence>
<organism evidence="2 3">
    <name type="scientific">Aciditerrimonas ferrireducens</name>
    <dbReference type="NCBI Taxonomy" id="667306"/>
    <lineage>
        <taxon>Bacteria</taxon>
        <taxon>Bacillati</taxon>
        <taxon>Actinomycetota</taxon>
        <taxon>Acidimicrobiia</taxon>
        <taxon>Acidimicrobiales</taxon>
        <taxon>Acidimicrobiaceae</taxon>
        <taxon>Aciditerrimonas</taxon>
    </lineage>
</organism>
<dbReference type="RefSeq" id="WP_377790291.1">
    <property type="nucleotide sequence ID" value="NZ_JBHLYQ010000133.1"/>
</dbReference>
<comment type="caution">
    <text evidence="2">The sequence shown here is derived from an EMBL/GenBank/DDBJ whole genome shotgun (WGS) entry which is preliminary data.</text>
</comment>
<feature type="signal peptide" evidence="1">
    <location>
        <begin position="1"/>
        <end position="48"/>
    </location>
</feature>
<keyword evidence="3" id="KW-1185">Reference proteome</keyword>
<reference evidence="2 3" key="1">
    <citation type="submission" date="2024-09" db="EMBL/GenBank/DDBJ databases">
        <authorList>
            <person name="Sun Q."/>
            <person name="Mori K."/>
        </authorList>
    </citation>
    <scope>NUCLEOTIDE SEQUENCE [LARGE SCALE GENOMIC DNA]</scope>
    <source>
        <strain evidence="2 3">JCM 15389</strain>
    </source>
</reference>
<feature type="chain" id="PRO_5045965740" evidence="1">
    <location>
        <begin position="49"/>
        <end position="347"/>
    </location>
</feature>
<keyword evidence="1" id="KW-0732">Signal</keyword>
<dbReference type="Gene3D" id="3.40.50.1820">
    <property type="entry name" value="alpha/beta hydrolase"/>
    <property type="match status" value="1"/>
</dbReference>
<evidence type="ECO:0000256" key="1">
    <source>
        <dbReference type="SAM" id="SignalP"/>
    </source>
</evidence>
<accession>A0ABV6C4Q0</accession>